<feature type="non-terminal residue" evidence="2">
    <location>
        <position position="1"/>
    </location>
</feature>
<dbReference type="AlphaFoldDB" id="A0A1B6GZ03"/>
<evidence type="ECO:0000313" key="2">
    <source>
        <dbReference type="EMBL" id="JAS67660.1"/>
    </source>
</evidence>
<evidence type="ECO:0000259" key="1">
    <source>
        <dbReference type="Pfam" id="PF03184"/>
    </source>
</evidence>
<dbReference type="GO" id="GO:0005634">
    <property type="term" value="C:nucleus"/>
    <property type="evidence" value="ECO:0007669"/>
    <property type="project" value="TreeGrafter"/>
</dbReference>
<dbReference type="Pfam" id="PF03184">
    <property type="entry name" value="DDE_1"/>
    <property type="match status" value="1"/>
</dbReference>
<accession>A0A1B6GZ03</accession>
<dbReference type="InterPro" id="IPR050863">
    <property type="entry name" value="CenT-Element_Derived"/>
</dbReference>
<dbReference type="InterPro" id="IPR004875">
    <property type="entry name" value="DDE_SF_endonuclease_dom"/>
</dbReference>
<protein>
    <recommendedName>
        <fullName evidence="1">DDE-1 domain-containing protein</fullName>
    </recommendedName>
</protein>
<name>A0A1B6GZ03_9HEMI</name>
<feature type="non-terminal residue" evidence="2">
    <location>
        <position position="146"/>
    </location>
</feature>
<dbReference type="PANTHER" id="PTHR19303">
    <property type="entry name" value="TRANSPOSON"/>
    <property type="match status" value="1"/>
</dbReference>
<sequence>KNSKERLTVMLGANASGTDKLKPLIIGKSKKPRCFKHVTSLPTKYVANKKAWMTGEIFSNWLKETNMQMKLRKKKILLFIDNCSAHKDIPKLTHINLQFLPCNTISKLQPMDQGIIQNFKTHYRREVVRQHLNDMDHHTPTNINLL</sequence>
<proteinExistence type="predicted"/>
<feature type="domain" description="DDE-1" evidence="1">
    <location>
        <begin position="4"/>
        <end position="140"/>
    </location>
</feature>
<dbReference type="PANTHER" id="PTHR19303:SF73">
    <property type="entry name" value="PROTEIN PDC2"/>
    <property type="match status" value="1"/>
</dbReference>
<reference evidence="2" key="1">
    <citation type="submission" date="2015-11" db="EMBL/GenBank/DDBJ databases">
        <title>De novo transcriptome assembly of four potential Pierce s Disease insect vectors from Arizona vineyards.</title>
        <authorList>
            <person name="Tassone E.E."/>
        </authorList>
    </citation>
    <scope>NUCLEOTIDE SEQUENCE</scope>
</reference>
<gene>
    <name evidence="2" type="ORF">g.3144</name>
</gene>
<organism evidence="2">
    <name type="scientific">Cuerna arida</name>
    <dbReference type="NCBI Taxonomy" id="1464854"/>
    <lineage>
        <taxon>Eukaryota</taxon>
        <taxon>Metazoa</taxon>
        <taxon>Ecdysozoa</taxon>
        <taxon>Arthropoda</taxon>
        <taxon>Hexapoda</taxon>
        <taxon>Insecta</taxon>
        <taxon>Pterygota</taxon>
        <taxon>Neoptera</taxon>
        <taxon>Paraneoptera</taxon>
        <taxon>Hemiptera</taxon>
        <taxon>Auchenorrhyncha</taxon>
        <taxon>Membracoidea</taxon>
        <taxon>Cicadellidae</taxon>
        <taxon>Cicadellinae</taxon>
        <taxon>Proconiini</taxon>
        <taxon>Cuerna</taxon>
    </lineage>
</organism>
<dbReference type="EMBL" id="GECZ01002109">
    <property type="protein sequence ID" value="JAS67660.1"/>
    <property type="molecule type" value="Transcribed_RNA"/>
</dbReference>
<dbReference type="GO" id="GO:0003677">
    <property type="term" value="F:DNA binding"/>
    <property type="evidence" value="ECO:0007669"/>
    <property type="project" value="TreeGrafter"/>
</dbReference>